<feature type="compositionally biased region" description="Pro residues" evidence="3">
    <location>
        <begin position="38"/>
        <end position="59"/>
    </location>
</feature>
<evidence type="ECO:0000256" key="3">
    <source>
        <dbReference type="SAM" id="MobiDB-lite"/>
    </source>
</evidence>
<dbReference type="InterPro" id="IPR000061">
    <property type="entry name" value="Surp"/>
</dbReference>
<dbReference type="PRINTS" id="PR01217">
    <property type="entry name" value="PRICHEXTENSN"/>
</dbReference>
<dbReference type="InterPro" id="IPR052650">
    <property type="entry name" value="Zinc_finger_CCCH"/>
</dbReference>
<evidence type="ECO:0000259" key="5">
    <source>
        <dbReference type="PROSITE" id="PS50128"/>
    </source>
</evidence>
<gene>
    <name evidence="6" type="ORF">QJS04_geneDACA007986</name>
</gene>
<feature type="compositionally biased region" description="Low complexity" evidence="3">
    <location>
        <begin position="26"/>
        <end position="37"/>
    </location>
</feature>
<keyword evidence="2" id="KW-0479">Metal-binding</keyword>
<feature type="compositionally biased region" description="Basic residues" evidence="3">
    <location>
        <begin position="710"/>
        <end position="727"/>
    </location>
</feature>
<name>A0AAV9BDV4_ACOGR</name>
<dbReference type="InterPro" id="IPR057031">
    <property type="entry name" value="SFR19-like_C"/>
</dbReference>
<organism evidence="6 7">
    <name type="scientific">Acorus gramineus</name>
    <name type="common">Dwarf sweet flag</name>
    <dbReference type="NCBI Taxonomy" id="55184"/>
    <lineage>
        <taxon>Eukaryota</taxon>
        <taxon>Viridiplantae</taxon>
        <taxon>Streptophyta</taxon>
        <taxon>Embryophyta</taxon>
        <taxon>Tracheophyta</taxon>
        <taxon>Spermatophyta</taxon>
        <taxon>Magnoliopsida</taxon>
        <taxon>Liliopsida</taxon>
        <taxon>Acoraceae</taxon>
        <taxon>Acorus</taxon>
    </lineage>
</organism>
<dbReference type="SMART" id="SM00356">
    <property type="entry name" value="ZnF_C3H1"/>
    <property type="match status" value="1"/>
</dbReference>
<feature type="domain" description="C3H1-type" evidence="4">
    <location>
        <begin position="748"/>
        <end position="775"/>
    </location>
</feature>
<feature type="compositionally biased region" description="Polar residues" evidence="3">
    <location>
        <begin position="1083"/>
        <end position="1095"/>
    </location>
</feature>
<feature type="compositionally biased region" description="Polar residues" evidence="3">
    <location>
        <begin position="1018"/>
        <end position="1042"/>
    </location>
</feature>
<keyword evidence="2" id="KW-0862">Zinc</keyword>
<feature type="region of interest" description="Disordered" evidence="3">
    <location>
        <begin position="1"/>
        <end position="203"/>
    </location>
</feature>
<dbReference type="PANTHER" id="PTHR36886">
    <property type="entry name" value="PROTEIN FRIGIDA-ESSENTIAL 1"/>
    <property type="match status" value="1"/>
</dbReference>
<feature type="compositionally biased region" description="Basic and acidic residues" evidence="3">
    <location>
        <begin position="1367"/>
        <end position="1380"/>
    </location>
</feature>
<comment type="caution">
    <text evidence="6">The sequence shown here is derived from an EMBL/GenBank/DDBJ whole genome shotgun (WGS) entry which is preliminary data.</text>
</comment>
<dbReference type="SMART" id="SM00648">
    <property type="entry name" value="SWAP"/>
    <property type="match status" value="1"/>
</dbReference>
<feature type="compositionally biased region" description="Polar residues" evidence="3">
    <location>
        <begin position="1055"/>
        <end position="1070"/>
    </location>
</feature>
<feature type="region of interest" description="Disordered" evidence="3">
    <location>
        <begin position="663"/>
        <end position="746"/>
    </location>
</feature>
<reference evidence="6" key="1">
    <citation type="journal article" date="2023" name="Nat. Commun.">
        <title>Diploid and tetraploid genomes of Acorus and the evolution of monocots.</title>
        <authorList>
            <person name="Ma L."/>
            <person name="Liu K.W."/>
            <person name="Li Z."/>
            <person name="Hsiao Y.Y."/>
            <person name="Qi Y."/>
            <person name="Fu T."/>
            <person name="Tang G.D."/>
            <person name="Zhang D."/>
            <person name="Sun W.H."/>
            <person name="Liu D.K."/>
            <person name="Li Y."/>
            <person name="Chen G.Z."/>
            <person name="Liu X.D."/>
            <person name="Liao X.Y."/>
            <person name="Jiang Y.T."/>
            <person name="Yu X."/>
            <person name="Hao Y."/>
            <person name="Huang J."/>
            <person name="Zhao X.W."/>
            <person name="Ke S."/>
            <person name="Chen Y.Y."/>
            <person name="Wu W.L."/>
            <person name="Hsu J.L."/>
            <person name="Lin Y.F."/>
            <person name="Huang M.D."/>
            <person name="Li C.Y."/>
            <person name="Huang L."/>
            <person name="Wang Z.W."/>
            <person name="Zhao X."/>
            <person name="Zhong W.Y."/>
            <person name="Peng D.H."/>
            <person name="Ahmad S."/>
            <person name="Lan S."/>
            <person name="Zhang J.S."/>
            <person name="Tsai W.C."/>
            <person name="Van de Peer Y."/>
            <person name="Liu Z.J."/>
        </authorList>
    </citation>
    <scope>NUCLEOTIDE SEQUENCE</scope>
    <source>
        <strain evidence="6">SCP</strain>
    </source>
</reference>
<dbReference type="InterPro" id="IPR000571">
    <property type="entry name" value="Znf_CCCH"/>
</dbReference>
<feature type="domain" description="SURP motif" evidence="5">
    <location>
        <begin position="256"/>
        <end position="304"/>
    </location>
</feature>
<feature type="zinc finger region" description="C3H1-type" evidence="2">
    <location>
        <begin position="748"/>
        <end position="775"/>
    </location>
</feature>
<keyword evidence="1" id="KW-0507">mRNA processing</keyword>
<dbReference type="SUPFAM" id="SSF109905">
    <property type="entry name" value="Surp module (SWAP domain)"/>
    <property type="match status" value="1"/>
</dbReference>
<evidence type="ECO:0000256" key="1">
    <source>
        <dbReference type="ARBA" id="ARBA00022664"/>
    </source>
</evidence>
<feature type="compositionally biased region" description="Pro residues" evidence="3">
    <location>
        <begin position="157"/>
        <end position="189"/>
    </location>
</feature>
<dbReference type="EMBL" id="JAUJYN010000004">
    <property type="protein sequence ID" value="KAK1274521.1"/>
    <property type="molecule type" value="Genomic_DNA"/>
</dbReference>
<evidence type="ECO:0000313" key="6">
    <source>
        <dbReference type="EMBL" id="KAK1274521.1"/>
    </source>
</evidence>
<dbReference type="GO" id="GO:0006397">
    <property type="term" value="P:mRNA processing"/>
    <property type="evidence" value="ECO:0007669"/>
    <property type="project" value="UniProtKB-KW"/>
</dbReference>
<proteinExistence type="predicted"/>
<feature type="region of interest" description="Disordered" evidence="3">
    <location>
        <begin position="577"/>
        <end position="632"/>
    </location>
</feature>
<dbReference type="InterPro" id="IPR035967">
    <property type="entry name" value="SWAP/Surp_sf"/>
</dbReference>
<dbReference type="Pfam" id="PF23030">
    <property type="entry name" value="SCAF11-like_C"/>
    <property type="match status" value="1"/>
</dbReference>
<dbReference type="PANTHER" id="PTHR36886:SF7">
    <property type="entry name" value="EXPRESSED PROTEIN"/>
    <property type="match status" value="1"/>
</dbReference>
<reference evidence="6" key="2">
    <citation type="submission" date="2023-06" db="EMBL/GenBank/DDBJ databases">
        <authorList>
            <person name="Ma L."/>
            <person name="Liu K.-W."/>
            <person name="Li Z."/>
            <person name="Hsiao Y.-Y."/>
            <person name="Qi Y."/>
            <person name="Fu T."/>
            <person name="Tang G."/>
            <person name="Zhang D."/>
            <person name="Sun W.-H."/>
            <person name="Liu D.-K."/>
            <person name="Li Y."/>
            <person name="Chen G.-Z."/>
            <person name="Liu X.-D."/>
            <person name="Liao X.-Y."/>
            <person name="Jiang Y.-T."/>
            <person name="Yu X."/>
            <person name="Hao Y."/>
            <person name="Huang J."/>
            <person name="Zhao X.-W."/>
            <person name="Ke S."/>
            <person name="Chen Y.-Y."/>
            <person name="Wu W.-L."/>
            <person name="Hsu J.-L."/>
            <person name="Lin Y.-F."/>
            <person name="Huang M.-D."/>
            <person name="Li C.-Y."/>
            <person name="Huang L."/>
            <person name="Wang Z.-W."/>
            <person name="Zhao X."/>
            <person name="Zhong W.-Y."/>
            <person name="Peng D.-H."/>
            <person name="Ahmad S."/>
            <person name="Lan S."/>
            <person name="Zhang J.-S."/>
            <person name="Tsai W.-C."/>
            <person name="Van De Peer Y."/>
            <person name="Liu Z.-J."/>
        </authorList>
    </citation>
    <scope>NUCLEOTIDE SEQUENCE</scope>
    <source>
        <strain evidence="6">SCP</strain>
        <tissue evidence="6">Leaves</tissue>
    </source>
</reference>
<feature type="region of interest" description="Disordered" evidence="3">
    <location>
        <begin position="1018"/>
        <end position="1095"/>
    </location>
</feature>
<dbReference type="Proteomes" id="UP001179952">
    <property type="component" value="Unassembled WGS sequence"/>
</dbReference>
<dbReference type="PROSITE" id="PS50128">
    <property type="entry name" value="SURP"/>
    <property type="match status" value="1"/>
</dbReference>
<feature type="compositionally biased region" description="Pro residues" evidence="3">
    <location>
        <begin position="15"/>
        <end position="25"/>
    </location>
</feature>
<feature type="compositionally biased region" description="Polar residues" evidence="3">
    <location>
        <begin position="1349"/>
        <end position="1362"/>
    </location>
</feature>
<accession>A0AAV9BDV4</accession>
<dbReference type="GO" id="GO:0008270">
    <property type="term" value="F:zinc ion binding"/>
    <property type="evidence" value="ECO:0007669"/>
    <property type="project" value="UniProtKB-KW"/>
</dbReference>
<feature type="compositionally biased region" description="Polar residues" evidence="3">
    <location>
        <begin position="925"/>
        <end position="940"/>
    </location>
</feature>
<feature type="region of interest" description="Disordered" evidence="3">
    <location>
        <begin position="1117"/>
        <end position="1179"/>
    </location>
</feature>
<evidence type="ECO:0000259" key="4">
    <source>
        <dbReference type="PROSITE" id="PS50103"/>
    </source>
</evidence>
<dbReference type="GO" id="GO:0003723">
    <property type="term" value="F:RNA binding"/>
    <property type="evidence" value="ECO:0007669"/>
    <property type="project" value="InterPro"/>
</dbReference>
<dbReference type="Gene3D" id="1.10.10.790">
    <property type="entry name" value="Surp module"/>
    <property type="match status" value="1"/>
</dbReference>
<protein>
    <submittedName>
        <fullName evidence="6">Zinc finger CCCH domain-containing protein 36</fullName>
    </submittedName>
</protein>
<feature type="compositionally biased region" description="Pro residues" evidence="3">
    <location>
        <begin position="80"/>
        <end position="113"/>
    </location>
</feature>
<keyword evidence="7" id="KW-1185">Reference proteome</keyword>
<keyword evidence="2" id="KW-0863">Zinc-finger</keyword>
<feature type="region of interest" description="Disordered" evidence="3">
    <location>
        <begin position="1349"/>
        <end position="1380"/>
    </location>
</feature>
<evidence type="ECO:0000313" key="7">
    <source>
        <dbReference type="Proteomes" id="UP001179952"/>
    </source>
</evidence>
<dbReference type="PROSITE" id="PS50103">
    <property type="entry name" value="ZF_C3H1"/>
    <property type="match status" value="1"/>
</dbReference>
<sequence length="1671" mass="184436">MFGQGNHVPPQFRHGPPPPPSPLPPLQQRAPPQFQQGLPPPPLRPPPPVYQHGPPPPLPTNLTQPIHGGAPVPVYSNPQQHPPYPPPMPPSAAPPPPPPPPRVLPPPPPPPPLQGQMLYRAPPPPAPPRIQHVRSLPPLAPPNFAPITHAPFSSLVQPPPMPPPPIPPPPPASPPPLPPSPPLSPPPRPTLTGDPGHASNKHLDDQVDHSVFPKLVENDTHELNSNVVEEFPLKEKESADLPSPPPKPLVEEVVHNIEVLCQYIANVGPHFENIVRQKEASNSRFAFLFGGEPGSAAAIGHEYFQWMKRKYCLESGSHKSFEQSHSSLKSSDGGGFGQAVSLAEEGACVSSADSDMEMEDDISEPHNDQRIKQSIRESNGGHVCVKTGTLQVEKELHSPRIPSLQSLQEDAAHKDACSSKSSTLFSLEGKVAVVSKASTSAGYLSSEKAASEVTAFSSNSYLQEPDKPYTVDLSLGNISSIKNEEASGVLIRDENPFKLIQGYASDDSAKDDNEKNMEAVNPSWVSPKVAMEDDTLELYKDVGVKSTSATGRGSILEGSSLSGTIGSVKSFQRVSGWDRGGAGNLPNQSDDSDVTDKSNQQNIHMLQNVKANDGKGPHPETPPRIGREDGNADVETQIKKVHPETNEKQGSVVLDVDEFGRLVRKGASDSDTDDDRPTEGRHKRGRSWSRSQSPRESRWKKRSRSPWWRKDRRSRSRSWSPKKRSSRSKSPPSFRRMGEFSSDRLTRNKGQPQCFDFLRGRCFRGAACRYMHQDHVQGDASRRYRGRQQQYQDTAHDYRNYPMRSQLSHEVDEIKNKVEETVEKDNDSLFREERKSLEISVGLDLSLSNSEATKCKYLDNDPGVGSLRDELQLTMSSEELVQVGVASAERGQNLDYQEAIAPTPGTQNVQEPPSDHFVEVVSTSMPLENSQSPPADNSLPTGPEAVGETKYSFDGSPMDQLHSGEASEVPESRPFKASDSNSPFPELQELEIHPTGGPSTSHPLPAYTSAALQNHITPSQPYMGHVSNTQLNQGSMGQSHAKQPSPVRPLPTQPLPSQNFSLPHSSNSYPPISHQPHLPHQPDNANASYASQPSQEYHLEHQVTNFQPQPIPVNTFPPHRPPLVNSYQPQVGPPPPPSWTNLHTPPSHINEFNPRPSVPPNDFHPPNAMPQSDFRPQPSMRLYPSDEHTQTLHSVEGPRQPEPHMDQFRQNPLPMGKWHGQPFGGTSTTREEPFMHPLMNESHQFPSGSRQDYHVNYPLQTFPGNNLPPSVFPREDSRISASGSIPYVHRPASYGQQQSTSYSGVHGGFDSSLMRPPSFQNINQPFSFPDGGLPKIMPTHYNPFTSTFEQTPGSSRFSSDPYGQQKDAIDGSNHDPRRPGEHFFTNMGGPSTITLSSELNSHIYTQKSAGVLPVAHQQMVGEAVIRNQYDPLHDSMEPSSDARKTFGHVREYSSVPDIAENTKQKESMSTVTKHLYTDEFGEGGIDAEAGVVENASPGPGTDKSWSPDIPLGVENTTEGKIETNMIRSPGHKKHKDSRSMRLFKIALADFVKEILKPSWQQGNMSKEAFKTIVKKTVDKVARAMPNNRVPKSEVKINQYVESSQRKLTKLVMREIIEHADLVRDEQTELDLLSSTVLWKFKKPAYCHSSISAYVVPPIHIGFRKFAKTNLM</sequence>
<feature type="compositionally biased region" description="Basic and acidic residues" evidence="3">
    <location>
        <begin position="736"/>
        <end position="746"/>
    </location>
</feature>
<feature type="region of interest" description="Disordered" evidence="3">
    <location>
        <begin position="925"/>
        <end position="1006"/>
    </location>
</feature>
<evidence type="ECO:0000256" key="2">
    <source>
        <dbReference type="PROSITE-ProRule" id="PRU00723"/>
    </source>
</evidence>
<dbReference type="Pfam" id="PF01805">
    <property type="entry name" value="Surp"/>
    <property type="match status" value="1"/>
</dbReference>